<organism evidence="4">
    <name type="scientific">Thiothrix subterranea</name>
    <dbReference type="NCBI Taxonomy" id="2735563"/>
    <lineage>
        <taxon>Bacteria</taxon>
        <taxon>Pseudomonadati</taxon>
        <taxon>Pseudomonadota</taxon>
        <taxon>Gammaproteobacteria</taxon>
        <taxon>Thiotrichales</taxon>
        <taxon>Thiotrichaceae</taxon>
        <taxon>Thiothrix</taxon>
    </lineage>
</organism>
<evidence type="ECO:0000256" key="1">
    <source>
        <dbReference type="SAM" id="MobiDB-lite"/>
    </source>
</evidence>
<evidence type="ECO:0000256" key="2">
    <source>
        <dbReference type="SAM" id="SignalP"/>
    </source>
</evidence>
<accession>A0AA51MKC5</accession>
<dbReference type="PROSITE" id="PS51257">
    <property type="entry name" value="PROKAR_LIPOPROTEIN"/>
    <property type="match status" value="1"/>
</dbReference>
<feature type="region of interest" description="Disordered" evidence="1">
    <location>
        <begin position="35"/>
        <end position="73"/>
    </location>
</feature>
<name>A0AA51MKC5_9GAMM</name>
<feature type="chain" id="PRO_5041270515" evidence="2">
    <location>
        <begin position="24"/>
        <end position="99"/>
    </location>
</feature>
<dbReference type="Proteomes" id="UP001223336">
    <property type="component" value="Unassembled WGS sequence"/>
</dbReference>
<keyword evidence="2" id="KW-0732">Signal</keyword>
<evidence type="ECO:0000313" key="3">
    <source>
        <dbReference type="EMBL" id="MDQ5767663.1"/>
    </source>
</evidence>
<dbReference type="EMBL" id="CP133217">
    <property type="protein sequence ID" value="WML85470.1"/>
    <property type="molecule type" value="Genomic_DNA"/>
</dbReference>
<reference evidence="4 5" key="1">
    <citation type="submission" date="2023-08" db="EMBL/GenBank/DDBJ databases">
        <title>New molecular markers tilS and rpoB for phylogenetic and monitoring studies of the genus Thiothrix biodiversity.</title>
        <authorList>
            <person name="Ravin N.V."/>
            <person name="Smolyakov D."/>
            <person name="Markov N.D."/>
            <person name="Beletsky A.V."/>
            <person name="Mardanov A.V."/>
            <person name="Rudenko T.S."/>
            <person name="Grabovich M.Y."/>
        </authorList>
    </citation>
    <scope>NUCLEOTIDE SEQUENCE</scope>
    <source>
        <strain evidence="4">DNT52</strain>
        <strain evidence="3 5">H33</strain>
    </source>
</reference>
<sequence>MKIISPRTLACIAVLLGSLSLSACSTLAAVNPFKQQTDTEGSEPAPANESMPLSTPATSIRVETKPPEPKGQQEVEVNVGNNVQCTTFCSLPMRQRPVN</sequence>
<dbReference type="EMBL" id="JAVFKN010000003">
    <property type="protein sequence ID" value="MDQ5767663.1"/>
    <property type="molecule type" value="Genomic_DNA"/>
</dbReference>
<proteinExistence type="predicted"/>
<evidence type="ECO:0000313" key="5">
    <source>
        <dbReference type="Proteomes" id="UP001223336"/>
    </source>
</evidence>
<feature type="compositionally biased region" description="Basic and acidic residues" evidence="1">
    <location>
        <begin position="62"/>
        <end position="73"/>
    </location>
</feature>
<keyword evidence="5" id="KW-1185">Reference proteome</keyword>
<evidence type="ECO:0000313" key="4">
    <source>
        <dbReference type="EMBL" id="WML85470.1"/>
    </source>
</evidence>
<gene>
    <name evidence="3" type="ORF">RCC75_03945</name>
    <name evidence="4" type="ORF">RCG00_14320</name>
</gene>
<dbReference type="Proteomes" id="UP001229862">
    <property type="component" value="Chromosome"/>
</dbReference>
<feature type="signal peptide" evidence="2">
    <location>
        <begin position="1"/>
        <end position="23"/>
    </location>
</feature>
<dbReference type="AlphaFoldDB" id="A0AA51MKC5"/>
<dbReference type="RefSeq" id="WP_308133819.1">
    <property type="nucleotide sequence ID" value="NZ_CP133197.1"/>
</dbReference>
<protein>
    <submittedName>
        <fullName evidence="4">Uncharacterized protein</fullName>
    </submittedName>
</protein>